<keyword evidence="3" id="KW-1185">Reference proteome</keyword>
<dbReference type="RefSeq" id="WP_408326283.1">
    <property type="nucleotide sequence ID" value="NZ_JAQQFH010000002.1"/>
</dbReference>
<accession>A0ABW8ZLG3</accession>
<dbReference type="Pfam" id="PF13510">
    <property type="entry name" value="Fer2_4"/>
    <property type="match status" value="1"/>
</dbReference>
<sequence length="101" mass="10853">MTCSPAFQPVAPGDTPVLLYVNGTPLHVPARISVAAALLAYIDAPPWHRSAVSHRPRAPYCLMGACFECVARIDGEPGRRTCLTSVRDGMQVDLGAPHETR</sequence>
<gene>
    <name evidence="2" type="ORF">PQR66_09215</name>
</gene>
<keyword evidence="1" id="KW-0560">Oxidoreductase</keyword>
<dbReference type="EMBL" id="JAQQFN010000005">
    <property type="protein sequence ID" value="MFL9883203.1"/>
    <property type="molecule type" value="Genomic_DNA"/>
</dbReference>
<proteinExistence type="predicted"/>
<organism evidence="2 3">
    <name type="scientific">Paraburkholderia agricolaris</name>
    <dbReference type="NCBI Taxonomy" id="2152888"/>
    <lineage>
        <taxon>Bacteria</taxon>
        <taxon>Pseudomonadati</taxon>
        <taxon>Pseudomonadota</taxon>
        <taxon>Betaproteobacteria</taxon>
        <taxon>Burkholderiales</taxon>
        <taxon>Burkholderiaceae</taxon>
        <taxon>Paraburkholderia</taxon>
    </lineage>
</organism>
<dbReference type="Proteomes" id="UP001629249">
    <property type="component" value="Unassembled WGS sequence"/>
</dbReference>
<dbReference type="InterPro" id="IPR036010">
    <property type="entry name" value="2Fe-2S_ferredoxin-like_sf"/>
</dbReference>
<reference evidence="2 3" key="1">
    <citation type="journal article" date="2024" name="Chem. Sci.">
        <title>Discovery of megapolipeptins by genome mining of a Burkholderiales bacteria collection.</title>
        <authorList>
            <person name="Paulo B.S."/>
            <person name="Recchia M.J.J."/>
            <person name="Lee S."/>
            <person name="Fergusson C.H."/>
            <person name="Romanowski S.B."/>
            <person name="Hernandez A."/>
            <person name="Krull N."/>
            <person name="Liu D.Y."/>
            <person name="Cavanagh H."/>
            <person name="Bos A."/>
            <person name="Gray C.A."/>
            <person name="Murphy B.T."/>
            <person name="Linington R.G."/>
            <person name="Eustaquio A.S."/>
        </authorList>
    </citation>
    <scope>NUCLEOTIDE SEQUENCE [LARGE SCALE GENOMIC DNA]</scope>
    <source>
        <strain evidence="2 3">RL16-012-BIC-B</strain>
    </source>
</reference>
<dbReference type="Gene3D" id="3.10.20.440">
    <property type="entry name" value="2Fe-2S iron-sulphur cluster binding domain, sarcosine oxidase, alpha subunit, N-terminal domain"/>
    <property type="match status" value="1"/>
</dbReference>
<dbReference type="InterPro" id="IPR042204">
    <property type="entry name" value="2Fe-2S-bd_N"/>
</dbReference>
<comment type="caution">
    <text evidence="2">The sequence shown here is derived from an EMBL/GenBank/DDBJ whole genome shotgun (WGS) entry which is preliminary data.</text>
</comment>
<evidence type="ECO:0000313" key="3">
    <source>
        <dbReference type="Proteomes" id="UP001629249"/>
    </source>
</evidence>
<protein>
    <submittedName>
        <fullName evidence="2">(2Fe-2S)-binding protein</fullName>
    </submittedName>
</protein>
<evidence type="ECO:0000313" key="2">
    <source>
        <dbReference type="EMBL" id="MFL9883203.1"/>
    </source>
</evidence>
<dbReference type="SUPFAM" id="SSF54292">
    <property type="entry name" value="2Fe-2S ferredoxin-like"/>
    <property type="match status" value="1"/>
</dbReference>
<name>A0ABW8ZLG3_9BURK</name>
<evidence type="ECO:0000256" key="1">
    <source>
        <dbReference type="ARBA" id="ARBA00023002"/>
    </source>
</evidence>